<proteinExistence type="predicted"/>
<evidence type="ECO:0000313" key="2">
    <source>
        <dbReference type="EMBL" id="PFG73774.1"/>
    </source>
</evidence>
<dbReference type="AlphaFoldDB" id="A0A2A9HCT4"/>
<keyword evidence="1" id="KW-1133">Transmembrane helix</keyword>
<evidence type="ECO:0008006" key="4">
    <source>
        <dbReference type="Google" id="ProtNLM"/>
    </source>
</evidence>
<dbReference type="Proteomes" id="UP000223071">
    <property type="component" value="Unassembled WGS sequence"/>
</dbReference>
<feature type="transmembrane region" description="Helical" evidence="1">
    <location>
        <begin position="37"/>
        <end position="55"/>
    </location>
</feature>
<keyword evidence="1" id="KW-0472">Membrane</keyword>
<keyword evidence="3" id="KW-1185">Reference proteome</keyword>
<sequence>MLPLGFSWGAFLVYVFALMFMTLGGIWGLVESRHPAFLIPILMGLFYFYLCWEAVVEGDDEQGPPPPPSRSQG</sequence>
<keyword evidence="1" id="KW-0812">Transmembrane</keyword>
<reference evidence="2 3" key="1">
    <citation type="submission" date="2017-09" db="EMBL/GenBank/DDBJ databases">
        <title>Sequencing the genomes of two abundant thermophiles in Great Basin hot springs: Thermocrinis jamiesonii and novel Chloroflexi Thermoflexus hugenholtzii.</title>
        <authorList>
            <person name="Hedlund B."/>
        </authorList>
    </citation>
    <scope>NUCLEOTIDE SEQUENCE [LARGE SCALE GENOMIC DNA]</scope>
    <source>
        <strain evidence="2 3">G233</strain>
    </source>
</reference>
<dbReference type="RefSeq" id="WP_098503211.1">
    <property type="nucleotide sequence ID" value="NZ_PDJQ01000001.1"/>
</dbReference>
<evidence type="ECO:0000256" key="1">
    <source>
        <dbReference type="SAM" id="Phobius"/>
    </source>
</evidence>
<feature type="transmembrane region" description="Helical" evidence="1">
    <location>
        <begin position="6"/>
        <end position="30"/>
    </location>
</feature>
<name>A0A2A9HCT4_TEPT2</name>
<accession>A0A2A9HCT4</accession>
<organism evidence="2 3">
    <name type="scientific">Tepidiforma thermophila (strain KCTC 52669 / CGMCC 1.13589 / G233)</name>
    <dbReference type="NCBI Taxonomy" id="2761530"/>
    <lineage>
        <taxon>Bacteria</taxon>
        <taxon>Bacillati</taxon>
        <taxon>Chloroflexota</taxon>
        <taxon>Tepidiformia</taxon>
        <taxon>Tepidiformales</taxon>
        <taxon>Tepidiformaceae</taxon>
        <taxon>Tepidiforma</taxon>
    </lineage>
</organism>
<gene>
    <name evidence="2" type="ORF">A9A59_0978</name>
</gene>
<comment type="caution">
    <text evidence="2">The sequence shown here is derived from an EMBL/GenBank/DDBJ whole genome shotgun (WGS) entry which is preliminary data.</text>
</comment>
<evidence type="ECO:0000313" key="3">
    <source>
        <dbReference type="Proteomes" id="UP000223071"/>
    </source>
</evidence>
<protein>
    <recommendedName>
        <fullName evidence="4">DUF4175 domain-containing protein</fullName>
    </recommendedName>
</protein>
<dbReference type="EMBL" id="PDJQ01000001">
    <property type="protein sequence ID" value="PFG73774.1"/>
    <property type="molecule type" value="Genomic_DNA"/>
</dbReference>